<comment type="caution">
    <text evidence="2">The sequence shown here is derived from an EMBL/GenBank/DDBJ whole genome shotgun (WGS) entry which is preliminary data.</text>
</comment>
<name>A0ABD3RHI7_9STRA</name>
<dbReference type="Proteomes" id="UP001530377">
    <property type="component" value="Unassembled WGS sequence"/>
</dbReference>
<dbReference type="AlphaFoldDB" id="A0ABD3RHI7"/>
<feature type="region of interest" description="Disordered" evidence="1">
    <location>
        <begin position="29"/>
        <end position="80"/>
    </location>
</feature>
<feature type="region of interest" description="Disordered" evidence="1">
    <location>
        <begin position="185"/>
        <end position="209"/>
    </location>
</feature>
<gene>
    <name evidence="2" type="ORF">ACHAXA_005335</name>
</gene>
<organism evidence="2 3">
    <name type="scientific">Cyclostephanos tholiformis</name>
    <dbReference type="NCBI Taxonomy" id="382380"/>
    <lineage>
        <taxon>Eukaryota</taxon>
        <taxon>Sar</taxon>
        <taxon>Stramenopiles</taxon>
        <taxon>Ochrophyta</taxon>
        <taxon>Bacillariophyta</taxon>
        <taxon>Coscinodiscophyceae</taxon>
        <taxon>Thalassiosirophycidae</taxon>
        <taxon>Stephanodiscales</taxon>
        <taxon>Stephanodiscaceae</taxon>
        <taxon>Cyclostephanos</taxon>
    </lineage>
</organism>
<protein>
    <recommendedName>
        <fullName evidence="4">SET domain-containing protein</fullName>
    </recommendedName>
</protein>
<evidence type="ECO:0000256" key="1">
    <source>
        <dbReference type="SAM" id="MobiDB-lite"/>
    </source>
</evidence>
<dbReference type="EMBL" id="JALLPB020000365">
    <property type="protein sequence ID" value="KAL3809921.1"/>
    <property type="molecule type" value="Genomic_DNA"/>
</dbReference>
<feature type="compositionally biased region" description="Acidic residues" evidence="1">
    <location>
        <begin position="48"/>
        <end position="57"/>
    </location>
</feature>
<accession>A0ABD3RHI7</accession>
<evidence type="ECO:0008006" key="4">
    <source>
        <dbReference type="Google" id="ProtNLM"/>
    </source>
</evidence>
<dbReference type="Gene3D" id="3.90.1410.10">
    <property type="entry name" value="set domain protein methyltransferase, domain 1"/>
    <property type="match status" value="1"/>
</dbReference>
<dbReference type="InterPro" id="IPR046341">
    <property type="entry name" value="SET_dom_sf"/>
</dbReference>
<reference evidence="2 3" key="1">
    <citation type="submission" date="2024-10" db="EMBL/GenBank/DDBJ databases">
        <title>Updated reference genomes for cyclostephanoid diatoms.</title>
        <authorList>
            <person name="Roberts W.R."/>
            <person name="Alverson A.J."/>
        </authorList>
    </citation>
    <scope>NUCLEOTIDE SEQUENCE [LARGE SCALE GENOMIC DNA]</scope>
    <source>
        <strain evidence="2 3">AJA228-03</strain>
    </source>
</reference>
<evidence type="ECO:0000313" key="3">
    <source>
        <dbReference type="Proteomes" id="UP001530377"/>
    </source>
</evidence>
<proteinExistence type="predicted"/>
<evidence type="ECO:0000313" key="2">
    <source>
        <dbReference type="EMBL" id="KAL3809921.1"/>
    </source>
</evidence>
<dbReference type="SUPFAM" id="SSF82199">
    <property type="entry name" value="SET domain"/>
    <property type="match status" value="1"/>
</dbReference>
<keyword evidence="3" id="KW-1185">Reference proteome</keyword>
<sequence length="442" mass="49011">MLRERYHRTVVPYLMYLMDRECLRTEADAVVRNDGIPPTAPPPRDYEKDDGDDDDNGEGGGNPKRRRTEVARSLAKGTDDDAALRSTDAELLYPLFLEGCQCISTRAFHMQQQSSPSSAASRDRPDETYHGPYLLPYVDLLNHSPGGTSECVTTLRRYDDGSFVLLAERDIASGEEIRHSYDSSGMMAAATSTDDDDDGTRTSCGESPGGALNSAQLLRTCALLAESSYPRALRDFMDESGLSDDGWEHWEMPTSEELRSRGDLLSSFSDEFVVPFCGTLSDELISVCCLHFLPQDAIDELLGESNDGNRSRNLQFGNEALEDHFLGKLVLRSIVNALDSKLNSYKVSSTDFLMGCSQDEQAQKFVDFLGGVYLLGYESGSFCWGENGIMDAMALSKMKPSSDLAQKFSYGMVISLEERSCLLKLKQNILEMLVEFDGDNRC</sequence>